<dbReference type="Proteomes" id="UP000564885">
    <property type="component" value="Unassembled WGS sequence"/>
</dbReference>
<protein>
    <submittedName>
        <fullName evidence="2">Uncharacterized protein</fullName>
    </submittedName>
</protein>
<evidence type="ECO:0000313" key="2">
    <source>
        <dbReference type="EMBL" id="NNM74818.1"/>
    </source>
</evidence>
<name>A0A849IBN7_9HYPH</name>
<gene>
    <name evidence="2" type="ORF">HJG44_20875</name>
</gene>
<reference evidence="2 3" key="1">
    <citation type="submission" date="2020-04" db="EMBL/GenBank/DDBJ databases">
        <title>Enterovirga sp. isolate from soil.</title>
        <authorList>
            <person name="Chea S."/>
            <person name="Kim D.-U."/>
        </authorList>
    </citation>
    <scope>NUCLEOTIDE SEQUENCE [LARGE SCALE GENOMIC DNA]</scope>
    <source>
        <strain evidence="2 3">DB1703</strain>
    </source>
</reference>
<comment type="caution">
    <text evidence="2">The sequence shown here is derived from an EMBL/GenBank/DDBJ whole genome shotgun (WGS) entry which is preliminary data.</text>
</comment>
<dbReference type="RefSeq" id="WP_171220262.1">
    <property type="nucleotide sequence ID" value="NZ_JABEPP010000006.1"/>
</dbReference>
<keyword evidence="3" id="KW-1185">Reference proteome</keyword>
<evidence type="ECO:0000256" key="1">
    <source>
        <dbReference type="SAM" id="MobiDB-lite"/>
    </source>
</evidence>
<organism evidence="2 3">
    <name type="scientific">Enterovirga aerilata</name>
    <dbReference type="NCBI Taxonomy" id="2730920"/>
    <lineage>
        <taxon>Bacteria</taxon>
        <taxon>Pseudomonadati</taxon>
        <taxon>Pseudomonadota</taxon>
        <taxon>Alphaproteobacteria</taxon>
        <taxon>Hyphomicrobiales</taxon>
        <taxon>Methylobacteriaceae</taxon>
        <taxon>Enterovirga</taxon>
    </lineage>
</organism>
<dbReference type="AlphaFoldDB" id="A0A849IBN7"/>
<sequence length="64" mass="6535">MKTIILAIVAAVLLAGAAAYLLSVNQKPAYQAFSTTGARVTPTDNLVGPNWSGDPQGRGAGHRG</sequence>
<evidence type="ECO:0000313" key="3">
    <source>
        <dbReference type="Proteomes" id="UP000564885"/>
    </source>
</evidence>
<dbReference type="EMBL" id="JABEPP010000006">
    <property type="protein sequence ID" value="NNM74818.1"/>
    <property type="molecule type" value="Genomic_DNA"/>
</dbReference>
<accession>A0A849IBN7</accession>
<feature type="region of interest" description="Disordered" evidence="1">
    <location>
        <begin position="44"/>
        <end position="64"/>
    </location>
</feature>
<proteinExistence type="predicted"/>